<name>W4K341_HETIT</name>
<organism evidence="2 3">
    <name type="scientific">Heterobasidion irregulare (strain TC 32-1)</name>
    <dbReference type="NCBI Taxonomy" id="747525"/>
    <lineage>
        <taxon>Eukaryota</taxon>
        <taxon>Fungi</taxon>
        <taxon>Dikarya</taxon>
        <taxon>Basidiomycota</taxon>
        <taxon>Agaricomycotina</taxon>
        <taxon>Agaricomycetes</taxon>
        <taxon>Russulales</taxon>
        <taxon>Bondarzewiaceae</taxon>
        <taxon>Heterobasidion</taxon>
        <taxon>Heterobasidion annosum species complex</taxon>
    </lineage>
</organism>
<dbReference type="Pfam" id="PF15496">
    <property type="entry name" value="DUF4646"/>
    <property type="match status" value="1"/>
</dbReference>
<feature type="region of interest" description="Disordered" evidence="1">
    <location>
        <begin position="1"/>
        <end position="27"/>
    </location>
</feature>
<dbReference type="Proteomes" id="UP000030671">
    <property type="component" value="Unassembled WGS sequence"/>
</dbReference>
<dbReference type="GeneID" id="20676210"/>
<dbReference type="AlphaFoldDB" id="W4K341"/>
<dbReference type="OrthoDB" id="5314275at2759"/>
<proteinExistence type="predicted"/>
<gene>
    <name evidence="2" type="ORF">HETIRDRAFT_451884</name>
</gene>
<dbReference type="InterPro" id="IPR028018">
    <property type="entry name" value="DUF4646"/>
</dbReference>
<dbReference type="eggNOG" id="ENOG502S4ZR">
    <property type="taxonomic scope" value="Eukaryota"/>
</dbReference>
<sequence length="375" mass="42320">MSDKLTEYYNRDFKSGESDSAPPPYSEQHRFIAEHTQQPYAHPPSEEQGYRFLHTPSTVASGSRGLADSYYQDDHAHISPYTAQSAQYYPQQNSSSNATNTYRYPLPSAASSSQYSHAITGPLGIRQGTPPGFTYNGKAPPKRDPFTPPPQSFARAPNPNCPYPLLPSPIYIPSQTRTDISSGFAPIFPVPELLFAHDVLPEDFSRLLEDCHLMGQLVLGDKIKANVLPMVFGIGFLPGLFVTSGIENKMSKKKVDDVNGLVEVWDQAFFAPRRLRVWIEAGNQRDGKSRSRSSSSSSSSSRSSSDGERIRRGLSDIGMRSDRKERRRQARRDRRKEHRERKEDRRERRHERRESKRGQGSTSAVNQVYLVIGNR</sequence>
<feature type="compositionally biased region" description="Basic and acidic residues" evidence="1">
    <location>
        <begin position="1"/>
        <end position="17"/>
    </location>
</feature>
<feature type="region of interest" description="Disordered" evidence="1">
    <location>
        <begin position="283"/>
        <end position="375"/>
    </location>
</feature>
<feature type="compositionally biased region" description="Basic and acidic residues" evidence="1">
    <location>
        <begin position="340"/>
        <end position="357"/>
    </location>
</feature>
<reference evidence="2 3" key="1">
    <citation type="journal article" date="2012" name="New Phytol.">
        <title>Insight into trade-off between wood decay and parasitism from the genome of a fungal forest pathogen.</title>
        <authorList>
            <person name="Olson A."/>
            <person name="Aerts A."/>
            <person name="Asiegbu F."/>
            <person name="Belbahri L."/>
            <person name="Bouzid O."/>
            <person name="Broberg A."/>
            <person name="Canback B."/>
            <person name="Coutinho P.M."/>
            <person name="Cullen D."/>
            <person name="Dalman K."/>
            <person name="Deflorio G."/>
            <person name="van Diepen L.T."/>
            <person name="Dunand C."/>
            <person name="Duplessis S."/>
            <person name="Durling M."/>
            <person name="Gonthier P."/>
            <person name="Grimwood J."/>
            <person name="Fossdal C.G."/>
            <person name="Hansson D."/>
            <person name="Henrissat B."/>
            <person name="Hietala A."/>
            <person name="Himmelstrand K."/>
            <person name="Hoffmeister D."/>
            <person name="Hogberg N."/>
            <person name="James T.Y."/>
            <person name="Karlsson M."/>
            <person name="Kohler A."/>
            <person name="Kues U."/>
            <person name="Lee Y.H."/>
            <person name="Lin Y.C."/>
            <person name="Lind M."/>
            <person name="Lindquist E."/>
            <person name="Lombard V."/>
            <person name="Lucas S."/>
            <person name="Lunden K."/>
            <person name="Morin E."/>
            <person name="Murat C."/>
            <person name="Park J."/>
            <person name="Raffaello T."/>
            <person name="Rouze P."/>
            <person name="Salamov A."/>
            <person name="Schmutz J."/>
            <person name="Solheim H."/>
            <person name="Stahlberg J."/>
            <person name="Velez H."/>
            <person name="de Vries R.P."/>
            <person name="Wiebenga A."/>
            <person name="Woodward S."/>
            <person name="Yakovlev I."/>
            <person name="Garbelotto M."/>
            <person name="Martin F."/>
            <person name="Grigoriev I.V."/>
            <person name="Stenlid J."/>
        </authorList>
    </citation>
    <scope>NUCLEOTIDE SEQUENCE [LARGE SCALE GENOMIC DNA]</scope>
    <source>
        <strain evidence="2 3">TC 32-1</strain>
    </source>
</reference>
<dbReference type="InParanoid" id="W4K341"/>
<feature type="region of interest" description="Disordered" evidence="1">
    <location>
        <begin position="126"/>
        <end position="158"/>
    </location>
</feature>
<accession>W4K341</accession>
<feature type="compositionally biased region" description="Low complexity" evidence="1">
    <location>
        <begin position="292"/>
        <end position="304"/>
    </location>
</feature>
<evidence type="ECO:0000256" key="1">
    <source>
        <dbReference type="SAM" id="MobiDB-lite"/>
    </source>
</evidence>
<feature type="compositionally biased region" description="Basic residues" evidence="1">
    <location>
        <begin position="325"/>
        <end position="339"/>
    </location>
</feature>
<protein>
    <submittedName>
        <fullName evidence="2">Uncharacterized protein</fullName>
    </submittedName>
</protein>
<dbReference type="RefSeq" id="XP_009547013.1">
    <property type="nucleotide sequence ID" value="XM_009548718.1"/>
</dbReference>
<dbReference type="HOGENOM" id="CLU_737814_0_0_1"/>
<evidence type="ECO:0000313" key="2">
    <source>
        <dbReference type="EMBL" id="ETW80237.1"/>
    </source>
</evidence>
<keyword evidence="3" id="KW-1185">Reference proteome</keyword>
<feature type="compositionally biased region" description="Basic and acidic residues" evidence="1">
    <location>
        <begin position="305"/>
        <end position="324"/>
    </location>
</feature>
<dbReference type="KEGG" id="hir:HETIRDRAFT_451884"/>
<dbReference type="EMBL" id="KI925459">
    <property type="protein sequence ID" value="ETW80237.1"/>
    <property type="molecule type" value="Genomic_DNA"/>
</dbReference>
<evidence type="ECO:0000313" key="3">
    <source>
        <dbReference type="Proteomes" id="UP000030671"/>
    </source>
</evidence>